<gene>
    <name evidence="4" type="ORF">DU002_06600</name>
</gene>
<evidence type="ECO:0000313" key="4">
    <source>
        <dbReference type="EMBL" id="RCU50987.1"/>
    </source>
</evidence>
<name>A0A368NK51_9GAMM</name>
<evidence type="ECO:0000313" key="5">
    <source>
        <dbReference type="Proteomes" id="UP000252558"/>
    </source>
</evidence>
<dbReference type="PANTHER" id="PTHR43877:SF2">
    <property type="entry name" value="AMINOALKYLPHOSPHONATE N-ACETYLTRANSFERASE-RELATED"/>
    <property type="match status" value="1"/>
</dbReference>
<dbReference type="RefSeq" id="WP_114337583.1">
    <property type="nucleotide sequence ID" value="NZ_QPID01000003.1"/>
</dbReference>
<evidence type="ECO:0000256" key="2">
    <source>
        <dbReference type="ARBA" id="ARBA00023315"/>
    </source>
</evidence>
<keyword evidence="1 4" id="KW-0808">Transferase</keyword>
<reference evidence="4 5" key="1">
    <citation type="submission" date="2018-07" db="EMBL/GenBank/DDBJ databases">
        <title>Corallincola holothuriorum sp. nov., a new facultative anaerobe isolated from sea cucumber Apostichopus japonicus.</title>
        <authorList>
            <person name="Xia H."/>
        </authorList>
    </citation>
    <scope>NUCLEOTIDE SEQUENCE [LARGE SCALE GENOMIC DNA]</scope>
    <source>
        <strain evidence="4 5">C4</strain>
    </source>
</reference>
<evidence type="ECO:0000259" key="3">
    <source>
        <dbReference type="PROSITE" id="PS51186"/>
    </source>
</evidence>
<dbReference type="Pfam" id="PF00583">
    <property type="entry name" value="Acetyltransf_1"/>
    <property type="match status" value="1"/>
</dbReference>
<accession>A0A368NK51</accession>
<keyword evidence="2" id="KW-0012">Acyltransferase</keyword>
<dbReference type="Proteomes" id="UP000252558">
    <property type="component" value="Unassembled WGS sequence"/>
</dbReference>
<dbReference type="GO" id="GO:0016747">
    <property type="term" value="F:acyltransferase activity, transferring groups other than amino-acyl groups"/>
    <property type="evidence" value="ECO:0007669"/>
    <property type="project" value="InterPro"/>
</dbReference>
<evidence type="ECO:0000256" key="1">
    <source>
        <dbReference type="ARBA" id="ARBA00022679"/>
    </source>
</evidence>
<dbReference type="OrthoDB" id="9799601at2"/>
<protein>
    <submittedName>
        <fullName evidence="4">GNAT family N-acetyltransferase</fullName>
    </submittedName>
</protein>
<dbReference type="SUPFAM" id="SSF55729">
    <property type="entry name" value="Acyl-CoA N-acyltransferases (Nat)"/>
    <property type="match status" value="1"/>
</dbReference>
<dbReference type="CDD" id="cd04301">
    <property type="entry name" value="NAT_SF"/>
    <property type="match status" value="1"/>
</dbReference>
<sequence length="167" mass="18100">MLNKPDSSLRVVIADYRDPTQGEALLQLLNEYAMDPMGGGAPITAHTRANLLHSLANEPQAVTFLAELDGKYVGLANCFFGFSTFACAKLINIHDFAVSPGLRGQGIGQALMAAVENHAREHGCCKVTLEVLEGNKVAQRLYQRCGFAGYALDPEAGQAMFWDKKLN</sequence>
<feature type="domain" description="N-acetyltransferase" evidence="3">
    <location>
        <begin position="11"/>
        <end position="167"/>
    </location>
</feature>
<dbReference type="Gene3D" id="3.40.630.30">
    <property type="match status" value="1"/>
</dbReference>
<dbReference type="InterPro" id="IPR000182">
    <property type="entry name" value="GNAT_dom"/>
</dbReference>
<proteinExistence type="predicted"/>
<organism evidence="4 5">
    <name type="scientific">Corallincola holothuriorum</name>
    <dbReference type="NCBI Taxonomy" id="2282215"/>
    <lineage>
        <taxon>Bacteria</taxon>
        <taxon>Pseudomonadati</taxon>
        <taxon>Pseudomonadota</taxon>
        <taxon>Gammaproteobacteria</taxon>
        <taxon>Alteromonadales</taxon>
        <taxon>Psychromonadaceae</taxon>
        <taxon>Corallincola</taxon>
    </lineage>
</organism>
<dbReference type="AlphaFoldDB" id="A0A368NK51"/>
<dbReference type="InterPro" id="IPR016181">
    <property type="entry name" value="Acyl_CoA_acyltransferase"/>
</dbReference>
<dbReference type="PANTHER" id="PTHR43877">
    <property type="entry name" value="AMINOALKYLPHOSPHONATE N-ACETYLTRANSFERASE-RELATED-RELATED"/>
    <property type="match status" value="1"/>
</dbReference>
<dbReference type="EMBL" id="QPID01000003">
    <property type="protein sequence ID" value="RCU50987.1"/>
    <property type="molecule type" value="Genomic_DNA"/>
</dbReference>
<dbReference type="InterPro" id="IPR050832">
    <property type="entry name" value="Bact_Acetyltransf"/>
</dbReference>
<dbReference type="PROSITE" id="PS51186">
    <property type="entry name" value="GNAT"/>
    <property type="match status" value="1"/>
</dbReference>
<keyword evidence="5" id="KW-1185">Reference proteome</keyword>
<comment type="caution">
    <text evidence="4">The sequence shown here is derived from an EMBL/GenBank/DDBJ whole genome shotgun (WGS) entry which is preliminary data.</text>
</comment>